<sequence length="122" mass="12574">MWQFALWGLVGAVANRGVVFLEALQRAKGWPWPRPYGPGGGPYAASIIVHVGVAAAASSVAAAAGLITNVLLAFGVGAAAPSVVKKLASYAERMVKENAAEGGLEVTRVDPQSSSDDQQVKE</sequence>
<evidence type="ECO:0000256" key="2">
    <source>
        <dbReference type="SAM" id="Phobius"/>
    </source>
</evidence>
<reference evidence="3 4" key="1">
    <citation type="submission" date="2023-12" db="EMBL/GenBank/DDBJ databases">
        <title>Amycolatopsis sp. V23-08.</title>
        <authorList>
            <person name="Somphong A."/>
        </authorList>
    </citation>
    <scope>NUCLEOTIDE SEQUENCE [LARGE SCALE GENOMIC DNA]</scope>
    <source>
        <strain evidence="3 4">V23-08</strain>
    </source>
</reference>
<feature type="compositionally biased region" description="Polar residues" evidence="1">
    <location>
        <begin position="110"/>
        <end position="122"/>
    </location>
</feature>
<evidence type="ECO:0000256" key="1">
    <source>
        <dbReference type="SAM" id="MobiDB-lite"/>
    </source>
</evidence>
<keyword evidence="4" id="KW-1185">Reference proteome</keyword>
<feature type="region of interest" description="Disordered" evidence="1">
    <location>
        <begin position="102"/>
        <end position="122"/>
    </location>
</feature>
<comment type="caution">
    <text evidence="3">The sequence shown here is derived from an EMBL/GenBank/DDBJ whole genome shotgun (WGS) entry which is preliminary data.</text>
</comment>
<feature type="transmembrane region" description="Helical" evidence="2">
    <location>
        <begin position="47"/>
        <end position="80"/>
    </location>
</feature>
<protein>
    <submittedName>
        <fullName evidence="3">Uncharacterized protein</fullName>
    </submittedName>
</protein>
<keyword evidence="2" id="KW-0472">Membrane</keyword>
<name>A0ABU5QWI3_9PSEU</name>
<dbReference type="EMBL" id="JAYFSI010000001">
    <property type="protein sequence ID" value="MEA5358282.1"/>
    <property type="molecule type" value="Genomic_DNA"/>
</dbReference>
<evidence type="ECO:0000313" key="4">
    <source>
        <dbReference type="Proteomes" id="UP001304298"/>
    </source>
</evidence>
<keyword evidence="2" id="KW-1133">Transmembrane helix</keyword>
<accession>A0ABU5QWI3</accession>
<evidence type="ECO:0000313" key="3">
    <source>
        <dbReference type="EMBL" id="MEA5358282.1"/>
    </source>
</evidence>
<dbReference type="Proteomes" id="UP001304298">
    <property type="component" value="Unassembled WGS sequence"/>
</dbReference>
<gene>
    <name evidence="3" type="ORF">VA596_01935</name>
</gene>
<dbReference type="RefSeq" id="WP_323322957.1">
    <property type="nucleotide sequence ID" value="NZ_JAYFSI010000001.1"/>
</dbReference>
<proteinExistence type="predicted"/>
<keyword evidence="2" id="KW-0812">Transmembrane</keyword>
<organism evidence="3 4">
    <name type="scientific">Amycolatopsis heterodermiae</name>
    <dbReference type="NCBI Taxonomy" id="3110235"/>
    <lineage>
        <taxon>Bacteria</taxon>
        <taxon>Bacillati</taxon>
        <taxon>Actinomycetota</taxon>
        <taxon>Actinomycetes</taxon>
        <taxon>Pseudonocardiales</taxon>
        <taxon>Pseudonocardiaceae</taxon>
        <taxon>Amycolatopsis</taxon>
    </lineage>
</organism>